<dbReference type="AlphaFoldDB" id="A0A2P9ACD7"/>
<organism evidence="1 2">
    <name type="scientific">Mesorhizobium delmotii</name>
    <dbReference type="NCBI Taxonomy" id="1631247"/>
    <lineage>
        <taxon>Bacteria</taxon>
        <taxon>Pseudomonadati</taxon>
        <taxon>Pseudomonadota</taxon>
        <taxon>Alphaproteobacteria</taxon>
        <taxon>Hyphomicrobiales</taxon>
        <taxon>Phyllobacteriaceae</taxon>
        <taxon>Mesorhizobium</taxon>
    </lineage>
</organism>
<reference evidence="2" key="1">
    <citation type="submission" date="2016-12" db="EMBL/GenBank/DDBJ databases">
        <authorList>
            <person name="Brunel B."/>
        </authorList>
    </citation>
    <scope>NUCLEOTIDE SEQUENCE [LARGE SCALE GENOMIC DNA]</scope>
</reference>
<protein>
    <submittedName>
        <fullName evidence="1">Uncharacterized protein</fullName>
    </submittedName>
</protein>
<dbReference type="Proteomes" id="UP000245698">
    <property type="component" value="Unassembled WGS sequence"/>
</dbReference>
<gene>
    <name evidence="1" type="ORF">BQ8482_110716</name>
</gene>
<evidence type="ECO:0000313" key="1">
    <source>
        <dbReference type="EMBL" id="SJM28786.1"/>
    </source>
</evidence>
<keyword evidence="2" id="KW-1185">Reference proteome</keyword>
<dbReference type="EMBL" id="FUIG01000013">
    <property type="protein sequence ID" value="SJM28786.1"/>
    <property type="molecule type" value="Genomic_DNA"/>
</dbReference>
<evidence type="ECO:0000313" key="2">
    <source>
        <dbReference type="Proteomes" id="UP000245698"/>
    </source>
</evidence>
<accession>A0A2P9ACD7</accession>
<sequence length="137" mass="14792">MPIIVMALPFTPDPPKCSLLSFVFGRTLPGDSEQLETSLIRIGAIVASGYRTLGPFSAISVNLSERHLLWVEIHQASTFPARRHVVGYPTVDAARSNRQFSGTSSSGFCEMLRHLICDGVATVSARVPVPVIGLVKT</sequence>
<proteinExistence type="predicted"/>
<name>A0A2P9ACD7_9HYPH</name>